<keyword evidence="4" id="KW-1185">Reference proteome</keyword>
<evidence type="ECO:0000256" key="3">
    <source>
        <dbReference type="SAM" id="SignalP"/>
    </source>
</evidence>
<feature type="compositionally biased region" description="Polar residues" evidence="1">
    <location>
        <begin position="136"/>
        <end position="148"/>
    </location>
</feature>
<evidence type="ECO:0000256" key="2">
    <source>
        <dbReference type="SAM" id="Phobius"/>
    </source>
</evidence>
<keyword evidence="2" id="KW-0812">Transmembrane</keyword>
<evidence type="ECO:0000256" key="1">
    <source>
        <dbReference type="SAM" id="MobiDB-lite"/>
    </source>
</evidence>
<organism evidence="4 5">
    <name type="scientific">Raphanus sativus</name>
    <name type="common">Radish</name>
    <name type="synonym">Raphanus raphanistrum var. sativus</name>
    <dbReference type="NCBI Taxonomy" id="3726"/>
    <lineage>
        <taxon>Eukaryota</taxon>
        <taxon>Viridiplantae</taxon>
        <taxon>Streptophyta</taxon>
        <taxon>Embryophyta</taxon>
        <taxon>Tracheophyta</taxon>
        <taxon>Spermatophyta</taxon>
        <taxon>Magnoliopsida</taxon>
        <taxon>eudicotyledons</taxon>
        <taxon>Gunneridae</taxon>
        <taxon>Pentapetalae</taxon>
        <taxon>rosids</taxon>
        <taxon>malvids</taxon>
        <taxon>Brassicales</taxon>
        <taxon>Brassicaceae</taxon>
        <taxon>Brassiceae</taxon>
        <taxon>Raphanus</taxon>
    </lineage>
</organism>
<keyword evidence="3" id="KW-0732">Signal</keyword>
<evidence type="ECO:0000313" key="4">
    <source>
        <dbReference type="Proteomes" id="UP000504610"/>
    </source>
</evidence>
<dbReference type="Proteomes" id="UP000504610">
    <property type="component" value="Chromosome 1"/>
</dbReference>
<feature type="transmembrane region" description="Helical" evidence="2">
    <location>
        <begin position="100"/>
        <end position="123"/>
    </location>
</feature>
<dbReference type="RefSeq" id="XP_018486714.1">
    <property type="nucleotide sequence ID" value="XM_018631212.2"/>
</dbReference>
<keyword evidence="2" id="KW-1133">Transmembrane helix</keyword>
<accession>A0A6J0NPU5</accession>
<dbReference type="KEGG" id="rsz:108857247"/>
<keyword evidence="2" id="KW-0472">Membrane</keyword>
<feature type="chain" id="PRO_5026946917" evidence="3">
    <location>
        <begin position="23"/>
        <end position="155"/>
    </location>
</feature>
<name>A0A6J0NPU5_RAPSA</name>
<protein>
    <submittedName>
        <fullName evidence="5">Uncharacterized protein LOC108857247</fullName>
    </submittedName>
</protein>
<sequence length="155" mass="16708">MASNSLLLTVLLILVSICLTSGYSHPTRDLLFKQDDESYSMSTSEQGSSMIDVEDLVKARSLQALLAGSKVAVNKAKSTSFKGSKKKKHKSKVGSLDVSALVGIIIAAIVVTIIIICVIYFLYLKHKTKKAESLGQEKTNGSSINQTSKTDDIIV</sequence>
<gene>
    <name evidence="5" type="primary">LOC108857247</name>
</gene>
<dbReference type="OrthoDB" id="1113966at2759"/>
<proteinExistence type="predicted"/>
<evidence type="ECO:0000313" key="5">
    <source>
        <dbReference type="RefSeq" id="XP_018486714.1"/>
    </source>
</evidence>
<reference evidence="4" key="1">
    <citation type="journal article" date="2019" name="Database">
        <title>The radish genome database (RadishGD): an integrated information resource for radish genomics.</title>
        <authorList>
            <person name="Yu H.J."/>
            <person name="Baek S."/>
            <person name="Lee Y.J."/>
            <person name="Cho A."/>
            <person name="Mun J.H."/>
        </authorList>
    </citation>
    <scope>NUCLEOTIDE SEQUENCE [LARGE SCALE GENOMIC DNA]</scope>
    <source>
        <strain evidence="4">cv. WK10039</strain>
    </source>
</reference>
<dbReference type="AlphaFoldDB" id="A0A6J0NPU5"/>
<feature type="signal peptide" evidence="3">
    <location>
        <begin position="1"/>
        <end position="22"/>
    </location>
</feature>
<dbReference type="GeneID" id="108857247"/>
<feature type="region of interest" description="Disordered" evidence="1">
    <location>
        <begin position="135"/>
        <end position="155"/>
    </location>
</feature>
<reference evidence="5" key="2">
    <citation type="submission" date="2025-08" db="UniProtKB">
        <authorList>
            <consortium name="RefSeq"/>
        </authorList>
    </citation>
    <scope>IDENTIFICATION</scope>
    <source>
        <tissue evidence="5">Leaf</tissue>
    </source>
</reference>